<feature type="region of interest" description="Disordered" evidence="1">
    <location>
        <begin position="50"/>
        <end position="75"/>
    </location>
</feature>
<evidence type="ECO:0000256" key="1">
    <source>
        <dbReference type="SAM" id="MobiDB-lite"/>
    </source>
</evidence>
<evidence type="ECO:0000313" key="3">
    <source>
        <dbReference type="Proteomes" id="UP000522262"/>
    </source>
</evidence>
<dbReference type="EMBL" id="JAAOAM010000004">
    <property type="protein sequence ID" value="KAF5558938.1"/>
    <property type="molecule type" value="Genomic_DNA"/>
</dbReference>
<organism evidence="2 3">
    <name type="scientific">Fusarium mexicanum</name>
    <dbReference type="NCBI Taxonomy" id="751941"/>
    <lineage>
        <taxon>Eukaryota</taxon>
        <taxon>Fungi</taxon>
        <taxon>Dikarya</taxon>
        <taxon>Ascomycota</taxon>
        <taxon>Pezizomycotina</taxon>
        <taxon>Sordariomycetes</taxon>
        <taxon>Hypocreomycetidae</taxon>
        <taxon>Hypocreales</taxon>
        <taxon>Nectriaceae</taxon>
        <taxon>Fusarium</taxon>
        <taxon>Fusarium fujikuroi species complex</taxon>
    </lineage>
</organism>
<evidence type="ECO:0000313" key="2">
    <source>
        <dbReference type="EMBL" id="KAF5558938.1"/>
    </source>
</evidence>
<proteinExistence type="predicted"/>
<gene>
    <name evidence="2" type="ORF">FMEXI_133</name>
</gene>
<reference evidence="2 3" key="1">
    <citation type="submission" date="2020-05" db="EMBL/GenBank/DDBJ databases">
        <title>Identification and distribution of gene clusters putatively required for synthesis of sphingolipid metabolism inhibitors in phylogenetically diverse species of the filamentous fungus Fusarium.</title>
        <authorList>
            <person name="Kim H.-S."/>
            <person name="Busman M."/>
            <person name="Brown D.W."/>
            <person name="Divon H."/>
            <person name="Uhlig S."/>
            <person name="Proctor R.H."/>
        </authorList>
    </citation>
    <scope>NUCLEOTIDE SEQUENCE [LARGE SCALE GENOMIC DNA]</scope>
    <source>
        <strain evidence="2 3">NRRL 53147</strain>
    </source>
</reference>
<comment type="caution">
    <text evidence="2">The sequence shown here is derived from an EMBL/GenBank/DDBJ whole genome shotgun (WGS) entry which is preliminary data.</text>
</comment>
<keyword evidence="3" id="KW-1185">Reference proteome</keyword>
<dbReference type="Proteomes" id="UP000522262">
    <property type="component" value="Unassembled WGS sequence"/>
</dbReference>
<name>A0A8H5NBN0_9HYPO</name>
<protein>
    <submittedName>
        <fullName evidence="2">Uncharacterized protein</fullName>
    </submittedName>
</protein>
<dbReference type="AlphaFoldDB" id="A0A8H5NBN0"/>
<accession>A0A8H5NBN0</accession>
<sequence>MNAATYFAPRPMTAFERDNRTIQAIGYSRFSEQYLPGAIHGPIPHPPAILDLPEPYPFPDNRPHSSIVFGNDPGR</sequence>